<feature type="compositionally biased region" description="Pro residues" evidence="1">
    <location>
        <begin position="528"/>
        <end position="537"/>
    </location>
</feature>
<evidence type="ECO:0000313" key="2">
    <source>
        <dbReference type="EMBL" id="KKM90049.1"/>
    </source>
</evidence>
<dbReference type="AlphaFoldDB" id="A0A0F9L5H4"/>
<accession>A0A0F9L5H4</accession>
<protein>
    <submittedName>
        <fullName evidence="2">Uncharacterized protein</fullName>
    </submittedName>
</protein>
<evidence type="ECO:0000256" key="1">
    <source>
        <dbReference type="SAM" id="MobiDB-lite"/>
    </source>
</evidence>
<organism evidence="2">
    <name type="scientific">marine sediment metagenome</name>
    <dbReference type="NCBI Taxonomy" id="412755"/>
    <lineage>
        <taxon>unclassified sequences</taxon>
        <taxon>metagenomes</taxon>
        <taxon>ecological metagenomes</taxon>
    </lineage>
</organism>
<comment type="caution">
    <text evidence="2">The sequence shown here is derived from an EMBL/GenBank/DDBJ whole genome shotgun (WGS) entry which is preliminary data.</text>
</comment>
<dbReference type="EMBL" id="LAZR01006727">
    <property type="protein sequence ID" value="KKM90049.1"/>
    <property type="molecule type" value="Genomic_DNA"/>
</dbReference>
<name>A0A0F9L5H4_9ZZZZ</name>
<proteinExistence type="predicted"/>
<feature type="region of interest" description="Disordered" evidence="1">
    <location>
        <begin position="511"/>
        <end position="537"/>
    </location>
</feature>
<feature type="region of interest" description="Disordered" evidence="1">
    <location>
        <begin position="1"/>
        <end position="28"/>
    </location>
</feature>
<gene>
    <name evidence="2" type="ORF">LCGC14_1242470</name>
</gene>
<sequence>MVEAGLDSESASPSTSVPTTKRKTRKVKEISEDGLPTGYVSSVDGVIKFRGMLRQFATRLGEAEGNIQFDLIPEGDFLRFAMAEMSKPTIDPEVFRDIVVTFEMQHKKTLVKHLGKVGGGLDGAGGTAVDGAGGRLGGEKIMISLDLSGQKSRVLGRARELLRRIHTLSDAGRSRLGEELLILRDLTRKISHEDLTESEIKFIEALLDNEIQPPVDAVVQTPGGNTGFMGGGGGGGGGMGDFLDQTQNDLEQEFKIKRLRRQIREEDTDTGDNQKSGSETIMVQAMKDNTAILLATMEQGKQDNGGASANDVMVQSMKDNTALLLATLANNKDNGPSSLEMMVKMLELQNNKDDGPSSWEMMTQMMGLLNQQNQRDPELQVQLETIRQEAASARQDTYNTQLGFMNQKVTELQGALQRDPFDDFLHQKERMKAMGMWNDGATSVEEKTITEVTGLGREALNNFSESVNTFSTILAPLVQTYAENLRPQTPPPQQPRLDDTAKLERYKSLLGNVDEAIEATAPQQDPAPLAPPPPPDN</sequence>
<reference evidence="2" key="1">
    <citation type="journal article" date="2015" name="Nature">
        <title>Complex archaea that bridge the gap between prokaryotes and eukaryotes.</title>
        <authorList>
            <person name="Spang A."/>
            <person name="Saw J.H."/>
            <person name="Jorgensen S.L."/>
            <person name="Zaremba-Niedzwiedzka K."/>
            <person name="Martijn J."/>
            <person name="Lind A.E."/>
            <person name="van Eijk R."/>
            <person name="Schleper C."/>
            <person name="Guy L."/>
            <person name="Ettema T.J."/>
        </authorList>
    </citation>
    <scope>NUCLEOTIDE SEQUENCE</scope>
</reference>